<evidence type="ECO:0000313" key="3">
    <source>
        <dbReference type="Proteomes" id="UP000078492"/>
    </source>
</evidence>
<evidence type="ECO:0000256" key="1">
    <source>
        <dbReference type="SAM" id="MobiDB-lite"/>
    </source>
</evidence>
<name>A0A195DCA2_9HYME</name>
<sequence length="110" mass="11586">MGFSSGFGVGQIGLKDEEDVKADTGRAGARPRGRNPFADCHGQALAIIPADFECNDEVSFTDPQGNLVAHRSAKVSRVLSSSNRLDVRGRPRGKGCTMAERAVLSATPGN</sequence>
<feature type="compositionally biased region" description="Gly residues" evidence="1">
    <location>
        <begin position="1"/>
        <end position="11"/>
    </location>
</feature>
<proteinExistence type="predicted"/>
<evidence type="ECO:0000313" key="2">
    <source>
        <dbReference type="EMBL" id="KYN10540.1"/>
    </source>
</evidence>
<dbReference type="EMBL" id="KQ980989">
    <property type="protein sequence ID" value="KYN10540.1"/>
    <property type="molecule type" value="Genomic_DNA"/>
</dbReference>
<dbReference type="Proteomes" id="UP000078492">
    <property type="component" value="Unassembled WGS sequence"/>
</dbReference>
<reference evidence="2 3" key="1">
    <citation type="submission" date="2015-09" db="EMBL/GenBank/DDBJ databases">
        <title>Trachymyrmex cornetzi WGS genome.</title>
        <authorList>
            <person name="Nygaard S."/>
            <person name="Hu H."/>
            <person name="Boomsma J."/>
            <person name="Zhang G."/>
        </authorList>
    </citation>
    <scope>NUCLEOTIDE SEQUENCE [LARGE SCALE GENOMIC DNA]</scope>
    <source>
        <strain evidence="2">Tcor2-1</strain>
        <tissue evidence="2">Whole body</tissue>
    </source>
</reference>
<keyword evidence="3" id="KW-1185">Reference proteome</keyword>
<protein>
    <submittedName>
        <fullName evidence="2">Uncharacterized protein</fullName>
    </submittedName>
</protein>
<accession>A0A195DCA2</accession>
<gene>
    <name evidence="2" type="ORF">ALC57_17145</name>
</gene>
<organism evidence="2 3">
    <name type="scientific">Trachymyrmex cornetzi</name>
    <dbReference type="NCBI Taxonomy" id="471704"/>
    <lineage>
        <taxon>Eukaryota</taxon>
        <taxon>Metazoa</taxon>
        <taxon>Ecdysozoa</taxon>
        <taxon>Arthropoda</taxon>
        <taxon>Hexapoda</taxon>
        <taxon>Insecta</taxon>
        <taxon>Pterygota</taxon>
        <taxon>Neoptera</taxon>
        <taxon>Endopterygota</taxon>
        <taxon>Hymenoptera</taxon>
        <taxon>Apocrita</taxon>
        <taxon>Aculeata</taxon>
        <taxon>Formicoidea</taxon>
        <taxon>Formicidae</taxon>
        <taxon>Myrmicinae</taxon>
        <taxon>Trachymyrmex</taxon>
    </lineage>
</organism>
<dbReference type="AlphaFoldDB" id="A0A195DCA2"/>
<feature type="region of interest" description="Disordered" evidence="1">
    <location>
        <begin position="1"/>
        <end position="35"/>
    </location>
</feature>
<feature type="region of interest" description="Disordered" evidence="1">
    <location>
        <begin position="86"/>
        <end position="110"/>
    </location>
</feature>